<feature type="transmembrane region" description="Helical" evidence="1">
    <location>
        <begin position="361"/>
        <end position="381"/>
    </location>
</feature>
<dbReference type="Gene3D" id="1.20.1640.10">
    <property type="entry name" value="Multidrug efflux transporter AcrB transmembrane domain"/>
    <property type="match status" value="2"/>
</dbReference>
<feature type="transmembrane region" description="Helical" evidence="1">
    <location>
        <begin position="505"/>
        <end position="527"/>
    </location>
</feature>
<feature type="transmembrane region" description="Helical" evidence="1">
    <location>
        <begin position="1006"/>
        <end position="1030"/>
    </location>
</feature>
<feature type="chain" id="PRO_5045839165" evidence="2">
    <location>
        <begin position="38"/>
        <end position="1207"/>
    </location>
</feature>
<keyword evidence="1" id="KW-0812">Transmembrane</keyword>
<feature type="transmembrane region" description="Helical" evidence="1">
    <location>
        <begin position="387"/>
        <end position="407"/>
    </location>
</feature>
<feature type="transmembrane region" description="Helical" evidence="1">
    <location>
        <begin position="333"/>
        <end position="354"/>
    </location>
</feature>
<dbReference type="Gene3D" id="3.30.70.1320">
    <property type="entry name" value="Multidrug efflux transporter AcrB pore domain like"/>
    <property type="match status" value="1"/>
</dbReference>
<feature type="transmembrane region" description="Helical" evidence="1">
    <location>
        <begin position="533"/>
        <end position="559"/>
    </location>
</feature>
<dbReference type="SUPFAM" id="SSF82866">
    <property type="entry name" value="Multidrug efflux transporter AcrB transmembrane domain"/>
    <property type="match status" value="2"/>
</dbReference>
<dbReference type="EMBL" id="JANKJG010000003">
    <property type="protein sequence ID" value="MCR8826083.1"/>
    <property type="molecule type" value="Genomic_DNA"/>
</dbReference>
<feature type="transmembrane region" description="Helical" evidence="1">
    <location>
        <begin position="465"/>
        <end position="484"/>
    </location>
</feature>
<dbReference type="Gene3D" id="3.30.70.1430">
    <property type="entry name" value="Multidrug efflux transporter AcrB pore domain"/>
    <property type="match status" value="1"/>
</dbReference>
<gene>
    <name evidence="3" type="ORF">NTA49_05990</name>
</gene>
<comment type="caution">
    <text evidence="3">The sequence shown here is derived from an EMBL/GenBank/DDBJ whole genome shotgun (WGS) entry which is preliminary data.</text>
</comment>
<dbReference type="InterPro" id="IPR027463">
    <property type="entry name" value="AcrB_DN_DC_subdom"/>
</dbReference>
<evidence type="ECO:0000313" key="3">
    <source>
        <dbReference type="EMBL" id="MCR8826083.1"/>
    </source>
</evidence>
<protein>
    <submittedName>
        <fullName evidence="3">Efflux RND transporter permease subunit</fullName>
    </submittedName>
</protein>
<keyword evidence="4" id="KW-1185">Reference proteome</keyword>
<feature type="transmembrane region" description="Helical" evidence="1">
    <location>
        <begin position="954"/>
        <end position="974"/>
    </location>
</feature>
<feature type="transmembrane region" description="Helical" evidence="1">
    <location>
        <begin position="1172"/>
        <end position="1201"/>
    </location>
</feature>
<organism evidence="3 4">
    <name type="scientific">Pseudosulfitobacter koreensis</name>
    <dbReference type="NCBI Taxonomy" id="2968472"/>
    <lineage>
        <taxon>Bacteria</taxon>
        <taxon>Pseudomonadati</taxon>
        <taxon>Pseudomonadota</taxon>
        <taxon>Alphaproteobacteria</taxon>
        <taxon>Rhodobacterales</taxon>
        <taxon>Roseobacteraceae</taxon>
        <taxon>Pseudosulfitobacter</taxon>
    </lineage>
</organism>
<proteinExistence type="predicted"/>
<dbReference type="PANTHER" id="PTHR32063">
    <property type="match status" value="1"/>
</dbReference>
<name>A0ABT1YYY0_9RHOB</name>
<dbReference type="PRINTS" id="PR00702">
    <property type="entry name" value="ACRIFLAVINRP"/>
</dbReference>
<feature type="transmembrane region" description="Helical" evidence="1">
    <location>
        <begin position="437"/>
        <end position="459"/>
    </location>
</feature>
<dbReference type="InterPro" id="IPR001036">
    <property type="entry name" value="Acrflvin-R"/>
</dbReference>
<feature type="transmembrane region" description="Helical" evidence="1">
    <location>
        <begin position="1051"/>
        <end position="1070"/>
    </location>
</feature>
<reference evidence="3" key="1">
    <citation type="submission" date="2022-07" db="EMBL/GenBank/DDBJ databases">
        <title>Pseudosulfitobacter sp. strain AP-MA-4, whole genome sequence.</title>
        <authorList>
            <person name="Jiang Y."/>
        </authorList>
    </citation>
    <scope>NUCLEOTIDE SEQUENCE</scope>
    <source>
        <strain evidence="3">AP-MA-4</strain>
    </source>
</reference>
<feature type="transmembrane region" description="Helical" evidence="1">
    <location>
        <begin position="1127"/>
        <end position="1152"/>
    </location>
</feature>
<dbReference type="SUPFAM" id="SSF82714">
    <property type="entry name" value="Multidrug efflux transporter AcrB TolC docking domain, DN and DC subdomains"/>
    <property type="match status" value="2"/>
</dbReference>
<dbReference type="PANTHER" id="PTHR32063:SF33">
    <property type="entry name" value="RND SUPERFAMILY EFFLUX PUMP PERMEASE COMPONENT"/>
    <property type="match status" value="1"/>
</dbReference>
<feature type="transmembrane region" description="Helical" evidence="1">
    <location>
        <begin position="1082"/>
        <end position="1106"/>
    </location>
</feature>
<dbReference type="RefSeq" id="WP_258293758.1">
    <property type="nucleotide sequence ID" value="NZ_JANKJG010000003.1"/>
</dbReference>
<dbReference type="SUPFAM" id="SSF82693">
    <property type="entry name" value="Multidrug efflux transporter AcrB pore domain, PN1, PN2, PC1 and PC2 subdomains"/>
    <property type="match status" value="1"/>
</dbReference>
<evidence type="ECO:0000256" key="1">
    <source>
        <dbReference type="SAM" id="Phobius"/>
    </source>
</evidence>
<keyword evidence="1" id="KW-1133">Transmembrane helix</keyword>
<feature type="transmembrane region" description="Helical" evidence="1">
    <location>
        <begin position="981"/>
        <end position="1000"/>
    </location>
</feature>
<keyword evidence="2" id="KW-0732">Signal</keyword>
<dbReference type="Gene3D" id="3.30.2090.10">
    <property type="entry name" value="Multidrug efflux transporter AcrB TolC docking domain, DN and DC subdomains"/>
    <property type="match status" value="2"/>
</dbReference>
<evidence type="ECO:0000313" key="4">
    <source>
        <dbReference type="Proteomes" id="UP001165396"/>
    </source>
</evidence>
<feature type="signal peptide" evidence="2">
    <location>
        <begin position="1"/>
        <end position="37"/>
    </location>
</feature>
<dbReference type="Proteomes" id="UP001165396">
    <property type="component" value="Unassembled WGS sequence"/>
</dbReference>
<keyword evidence="1" id="KW-0472">Membrane</keyword>
<accession>A0ABT1YYY0</accession>
<sequence length="1207" mass="128465">MARAIPAAAGGILSYFTRHRTLANLLLVLMLAAGAFAAPNMRAQFFPDVIIDNVTVSVRWDGAGADDVDAGIVQVLEPVLLAVEGVEGSQSRSTEGSASITLEFEPNWDMARASVDVQTAVDAITTLPDEAEEPSVRRGAWRDRVTDVVITGPVAPQQLGQFADELVTRLFAEGVTRTSIQGVAAPQVLVEVPSARLIAYDVTMAEIAAAIAAEVDADPAGDVAGANARVRTGTAKRSAQEISGIVLRSNADGSKLTIGDVARVEQSGIDRARGYFVGPNPAVTIRVDRTDRGDAIAIQHRVEEVAAALEATLPPEVKVELIRTRAEAISGRLNILIDNGLVGLALVVALLFLFLNARTAIWVAAGIPVAMMAAIALMYVGGLTINMVSLFGLIITLGIVVDDAIVVGEHADHRARYYGESPVVAAETAAQRMAMPVFAATLTTVIAFFGLVAVGGRFGDLIRDIPYTVIVVLIASLVECFLILPHHMSHAIRPDGQSQFSLGKLAVGLVTGALFIGGGAILVWALVTKPEGGVWGAIVWDGLRMAAYTLAAVAVLFLLSPRRIKAVVVQRIGTAGIDLPSKIVNRGFEWLRERLFRPFMAGVIHARYVVLAGVVAVLASQVALLITGEVQWRFFNSPEQGTVSGNFAMAEGATREDTIEMMREMQRATEALGASYAERYGRNPLDYVIAEIGGNAGRGLAGVDTKDPDLLGGISIELIDADLRPYSSFAFVAELQEAVVAHPQAETVSFRGGRSGPGGDALDVQFFGASTDVLKAASEDLKRAMLQYPEVSAVEDNLAYDKEELILDLTAQGQALGFTIDTLGSALRSRLNGIEAATYPDGPRSATIRVELPEDELTADFLERTQLRTTAGSYVPLADIVSVTRRTGFSTVRRENGIRLISVTGDISEDDPARAAEINRALVTDILPRIASERQVEFRLAGLSEQEDTFLSDALSGLIMCLTGIYLVLAWVFASWTRPTVVMAVIPFGLVGTIYGHALWEVPLSMFTVVGLLGMTGIIINDSIVLVTTIDEYAAERGLIPSIIDGAADRLRPVMLTTLTTVLGMAPLLYEQSQQAQFLKPTVITLVYGLGFGMVLVLLVVPALIAAQHDMSRQVRAMRRGLRARGLRLVLVPLWAAVLAWGAATVGHVAVAGTVWPPLALLWPSASVLSPWAAALALFAAGLLGAAILVYALAAAAFQLLRARRAA</sequence>
<dbReference type="Pfam" id="PF00873">
    <property type="entry name" value="ACR_tran"/>
    <property type="match status" value="2"/>
</dbReference>
<evidence type="ECO:0000256" key="2">
    <source>
        <dbReference type="SAM" id="SignalP"/>
    </source>
</evidence>
<feature type="transmembrane region" description="Helical" evidence="1">
    <location>
        <begin position="606"/>
        <end position="626"/>
    </location>
</feature>